<dbReference type="InterPro" id="IPR019020">
    <property type="entry name" value="Cyt-c552/DMSO_Rdtase_haem-bd"/>
</dbReference>
<gene>
    <name evidence="9" type="ORF">MTR67_003905</name>
</gene>
<feature type="domain" description="Cytochrome c-552/DMSO reductase-like haem-binding" evidence="8">
    <location>
        <begin position="54"/>
        <end position="346"/>
    </location>
</feature>
<feature type="transmembrane region" description="Helical" evidence="6">
    <location>
        <begin position="250"/>
        <end position="272"/>
    </location>
</feature>
<evidence type="ECO:0000256" key="6">
    <source>
        <dbReference type="SAM" id="Phobius"/>
    </source>
</evidence>
<dbReference type="Proteomes" id="UP001234989">
    <property type="component" value="Chromosome 1"/>
</dbReference>
<feature type="chain" id="PRO_5042290741" description="Cytochrome c-552/DMSO reductase-like haem-binding domain-containing protein" evidence="7">
    <location>
        <begin position="23"/>
        <end position="411"/>
    </location>
</feature>
<keyword evidence="5" id="KW-0408">Iron</keyword>
<evidence type="ECO:0000313" key="10">
    <source>
        <dbReference type="Proteomes" id="UP001234989"/>
    </source>
</evidence>
<feature type="transmembrane region" description="Helical" evidence="6">
    <location>
        <begin position="374"/>
        <end position="393"/>
    </location>
</feature>
<evidence type="ECO:0000256" key="2">
    <source>
        <dbReference type="ARBA" id="ARBA00022617"/>
    </source>
</evidence>
<reference evidence="9" key="1">
    <citation type="submission" date="2023-08" db="EMBL/GenBank/DDBJ databases">
        <title>A de novo genome assembly of Solanum verrucosum Schlechtendal, a Mexican diploid species geographically isolated from the other diploid A-genome species in potato relatives.</title>
        <authorList>
            <person name="Hosaka K."/>
        </authorList>
    </citation>
    <scope>NUCLEOTIDE SEQUENCE</scope>
    <source>
        <tissue evidence="9">Young leaves</tissue>
    </source>
</reference>
<dbReference type="SMART" id="SM00887">
    <property type="entry name" value="EB_dh"/>
    <property type="match status" value="1"/>
</dbReference>
<evidence type="ECO:0000256" key="7">
    <source>
        <dbReference type="SAM" id="SignalP"/>
    </source>
</evidence>
<protein>
    <recommendedName>
        <fullName evidence="8">Cytochrome c-552/DMSO reductase-like haem-binding domain-containing protein</fullName>
    </recommendedName>
</protein>
<evidence type="ECO:0000313" key="9">
    <source>
        <dbReference type="EMBL" id="WMV10520.1"/>
    </source>
</evidence>
<organism evidence="9 10">
    <name type="scientific">Solanum verrucosum</name>
    <dbReference type="NCBI Taxonomy" id="315347"/>
    <lineage>
        <taxon>Eukaryota</taxon>
        <taxon>Viridiplantae</taxon>
        <taxon>Streptophyta</taxon>
        <taxon>Embryophyta</taxon>
        <taxon>Tracheophyta</taxon>
        <taxon>Spermatophyta</taxon>
        <taxon>Magnoliopsida</taxon>
        <taxon>eudicotyledons</taxon>
        <taxon>Gunneridae</taxon>
        <taxon>Pentapetalae</taxon>
        <taxon>asterids</taxon>
        <taxon>lamiids</taxon>
        <taxon>Solanales</taxon>
        <taxon>Solanaceae</taxon>
        <taxon>Solanoideae</taxon>
        <taxon>Solaneae</taxon>
        <taxon>Solanum</taxon>
    </lineage>
</organism>
<dbReference type="Gene3D" id="2.60.40.1190">
    <property type="match status" value="1"/>
</dbReference>
<keyword evidence="2" id="KW-0349">Heme</keyword>
<dbReference type="EMBL" id="CP133612">
    <property type="protein sequence ID" value="WMV10520.1"/>
    <property type="molecule type" value="Genomic_DNA"/>
</dbReference>
<keyword evidence="6" id="KW-0812">Transmembrane</keyword>
<dbReference type="AlphaFoldDB" id="A0AAF0PV69"/>
<evidence type="ECO:0000256" key="1">
    <source>
        <dbReference type="ARBA" id="ARBA00022448"/>
    </source>
</evidence>
<keyword evidence="4" id="KW-0249">Electron transport</keyword>
<dbReference type="GO" id="GO:0046872">
    <property type="term" value="F:metal ion binding"/>
    <property type="evidence" value="ECO:0007669"/>
    <property type="project" value="UniProtKB-KW"/>
</dbReference>
<keyword evidence="10" id="KW-1185">Reference proteome</keyword>
<feature type="signal peptide" evidence="7">
    <location>
        <begin position="1"/>
        <end position="22"/>
    </location>
</feature>
<dbReference type="GO" id="GO:0020037">
    <property type="term" value="F:heme binding"/>
    <property type="evidence" value="ECO:0007669"/>
    <property type="project" value="InterPro"/>
</dbReference>
<dbReference type="Pfam" id="PF09459">
    <property type="entry name" value="EB_dh"/>
    <property type="match status" value="1"/>
</dbReference>
<proteinExistence type="predicted"/>
<keyword evidence="6" id="KW-0472">Membrane</keyword>
<name>A0AAF0PV69_SOLVR</name>
<accession>A0AAF0PV69</accession>
<keyword evidence="3" id="KW-0479">Metal-binding</keyword>
<sequence length="411" mass="45577">MLGRVSSLVTILIFAQTGILNSHHEAAHWSCDSNTDTHVQAHFNPGRITLDGQVDDWKDIDGSAFSVLPALDPDADKAYNGGKMTVKASHDGKDVFFMLQVDGDYTYSEGYSNKTASVAFMFQIGENASYHRMGGCEEEPDTCTSKSCKGHEVDLMHFSIGTAIPGRLYGGNLLDNSEGNGGDRFGHLVDLYCWNPHCRYLDGYGPSVNDTGAQNDWTGTWWHSSLTHSDTSLDFEIITVKACTGCPNVLVMHLVEMLFCVGCLSVLVIHLVKMFFFQNSGFIKDDSPYSSSNQSGAYYFEFSRPLRTMDRLQQDAQFTIGKTSKMSVAFWYPMDGKPWHGSGHFSISCDWILLDILPDSSELTKVPQRSSWDAATAFSLLFSVVAFCISIFVGHRVSRTKNIPFTPMSNL</sequence>
<keyword evidence="6" id="KW-1133">Transmembrane helix</keyword>
<keyword evidence="1" id="KW-0813">Transport</keyword>
<evidence type="ECO:0000259" key="8">
    <source>
        <dbReference type="SMART" id="SM00887"/>
    </source>
</evidence>
<dbReference type="PANTHER" id="PTHR36044:SF2">
    <property type="entry name" value="CYTOCHROME C-552_DMSO REDUCTASE-LIKE HAEM-BINDING DOMAIN-CONTAINING PROTEIN"/>
    <property type="match status" value="1"/>
</dbReference>
<evidence type="ECO:0000256" key="3">
    <source>
        <dbReference type="ARBA" id="ARBA00022723"/>
    </source>
</evidence>
<keyword evidence="7" id="KW-0732">Signal</keyword>
<evidence type="ECO:0000256" key="5">
    <source>
        <dbReference type="ARBA" id="ARBA00023004"/>
    </source>
</evidence>
<evidence type="ECO:0000256" key="4">
    <source>
        <dbReference type="ARBA" id="ARBA00022982"/>
    </source>
</evidence>
<dbReference type="CDD" id="cd00241">
    <property type="entry name" value="DOMON_like"/>
    <property type="match status" value="1"/>
</dbReference>
<dbReference type="PANTHER" id="PTHR36044">
    <property type="entry name" value="HEME BINDING PROTEIN"/>
    <property type="match status" value="1"/>
</dbReference>